<keyword evidence="1" id="KW-0732">Signal</keyword>
<dbReference type="InterPro" id="IPR012338">
    <property type="entry name" value="Beta-lactam/transpept-like"/>
</dbReference>
<dbReference type="EMBL" id="JBHUFV010000054">
    <property type="protein sequence ID" value="MFD1937043.1"/>
    <property type="molecule type" value="Genomic_DNA"/>
</dbReference>
<dbReference type="PANTHER" id="PTHR46825">
    <property type="entry name" value="D-ALANYL-D-ALANINE-CARBOXYPEPTIDASE/ENDOPEPTIDASE AMPH"/>
    <property type="match status" value="1"/>
</dbReference>
<protein>
    <submittedName>
        <fullName evidence="3">Serine hydrolase domain-containing protein</fullName>
        <ecNumber evidence="3">3.-.-.-</ecNumber>
    </submittedName>
</protein>
<feature type="domain" description="Beta-lactamase-related" evidence="2">
    <location>
        <begin position="54"/>
        <end position="396"/>
    </location>
</feature>
<evidence type="ECO:0000259" key="2">
    <source>
        <dbReference type="Pfam" id="PF00144"/>
    </source>
</evidence>
<keyword evidence="3" id="KW-0378">Hydrolase</keyword>
<organism evidence="3 4">
    <name type="scientific">Nonomuraea mangrovi</name>
    <dbReference type="NCBI Taxonomy" id="2316207"/>
    <lineage>
        <taxon>Bacteria</taxon>
        <taxon>Bacillati</taxon>
        <taxon>Actinomycetota</taxon>
        <taxon>Actinomycetes</taxon>
        <taxon>Streptosporangiales</taxon>
        <taxon>Streptosporangiaceae</taxon>
        <taxon>Nonomuraea</taxon>
    </lineage>
</organism>
<dbReference type="Gene3D" id="3.40.710.10">
    <property type="entry name" value="DD-peptidase/beta-lactamase superfamily"/>
    <property type="match status" value="1"/>
</dbReference>
<evidence type="ECO:0000256" key="1">
    <source>
        <dbReference type="SAM" id="SignalP"/>
    </source>
</evidence>
<dbReference type="RefSeq" id="WP_379577873.1">
    <property type="nucleotide sequence ID" value="NZ_JBHUFV010000054.1"/>
</dbReference>
<name>A0ABW4T4Y0_9ACTN</name>
<accession>A0ABW4T4Y0</accession>
<keyword evidence="4" id="KW-1185">Reference proteome</keyword>
<dbReference type="InterPro" id="IPR050491">
    <property type="entry name" value="AmpC-like"/>
</dbReference>
<gene>
    <name evidence="3" type="ORF">ACFSKW_36795</name>
</gene>
<dbReference type="InterPro" id="IPR001466">
    <property type="entry name" value="Beta-lactam-related"/>
</dbReference>
<evidence type="ECO:0000313" key="4">
    <source>
        <dbReference type="Proteomes" id="UP001597368"/>
    </source>
</evidence>
<dbReference type="GO" id="GO:0016787">
    <property type="term" value="F:hydrolase activity"/>
    <property type="evidence" value="ECO:0007669"/>
    <property type="project" value="UniProtKB-KW"/>
</dbReference>
<proteinExistence type="predicted"/>
<dbReference type="SUPFAM" id="SSF56601">
    <property type="entry name" value="beta-lactamase/transpeptidase-like"/>
    <property type="match status" value="1"/>
</dbReference>
<dbReference type="PANTHER" id="PTHR46825:SF7">
    <property type="entry name" value="D-ALANYL-D-ALANINE CARBOXYPEPTIDASE"/>
    <property type="match status" value="1"/>
</dbReference>
<comment type="caution">
    <text evidence="3">The sequence shown here is derived from an EMBL/GenBank/DDBJ whole genome shotgun (WGS) entry which is preliminary data.</text>
</comment>
<reference evidence="4" key="1">
    <citation type="journal article" date="2019" name="Int. J. Syst. Evol. Microbiol.">
        <title>The Global Catalogue of Microorganisms (GCM) 10K type strain sequencing project: providing services to taxonomists for standard genome sequencing and annotation.</title>
        <authorList>
            <consortium name="The Broad Institute Genomics Platform"/>
            <consortium name="The Broad Institute Genome Sequencing Center for Infectious Disease"/>
            <person name="Wu L."/>
            <person name="Ma J."/>
        </authorList>
    </citation>
    <scope>NUCLEOTIDE SEQUENCE [LARGE SCALE GENOMIC DNA]</scope>
    <source>
        <strain evidence="4">ICMP 6774ER</strain>
    </source>
</reference>
<dbReference type="Pfam" id="PF00144">
    <property type="entry name" value="Beta-lactamase"/>
    <property type="match status" value="1"/>
</dbReference>
<dbReference type="Proteomes" id="UP001597368">
    <property type="component" value="Unassembled WGS sequence"/>
</dbReference>
<feature type="chain" id="PRO_5046479865" evidence="1">
    <location>
        <begin position="19"/>
        <end position="421"/>
    </location>
</feature>
<evidence type="ECO:0000313" key="3">
    <source>
        <dbReference type="EMBL" id="MFD1937043.1"/>
    </source>
</evidence>
<dbReference type="EC" id="3.-.-.-" evidence="3"/>
<feature type="signal peptide" evidence="1">
    <location>
        <begin position="1"/>
        <end position="18"/>
    </location>
</feature>
<sequence>MALLAPSAVLLIAGYVFTPEASFTTFSNASPTPTVTASASALKPIDPAAFQSAVERAAKKLMVPGAVILLRTPQGTFRATVGTTELGTARPPTTRDHFRIASNTKTMTSALIILLAQDGELRLSDPVSAYVPGVPDGEHITIAELLKMRSGLYDYTDAPELAATMDTDPGKAQTPQAMLDIAFRRPPTFAPGTSYEYSNTNYVLLGLVAEKAGGRPLAQQFRDRLFAPLALAGTSLPAADDLSLPLPYSHGYMYGGTAYALVDRPYPADMQAAARSGKLRPVDYTHQNPSYAAAAGGVISTADDLATWIQALVTGKVLNPAFQRQWLHSPQAEDPAAPPDGKKYGYGIAYQRFGPNASMYYHGGELPGFNSFIGRDMDNEVTLVIWTNLTLSPGGRTTAQALLPTVLNQVYAGLSLPTDTD</sequence>